<dbReference type="GO" id="GO:0036374">
    <property type="term" value="F:glutathione hydrolase activity"/>
    <property type="evidence" value="ECO:0007669"/>
    <property type="project" value="UniProtKB-UniRule"/>
</dbReference>
<dbReference type="EMBL" id="PDOA01000001">
    <property type="protein sequence ID" value="PWC30348.1"/>
    <property type="molecule type" value="Genomic_DNA"/>
</dbReference>
<dbReference type="UniPathway" id="UPA00204"/>
<feature type="binding site" evidence="10">
    <location>
        <begin position="389"/>
        <end position="391"/>
    </location>
    <ligand>
        <name>L-glutamate</name>
        <dbReference type="ChEBI" id="CHEBI:29985"/>
    </ligand>
</feature>
<evidence type="ECO:0000256" key="9">
    <source>
        <dbReference type="PIRSR" id="PIRSR600101-1"/>
    </source>
</evidence>
<reference evidence="13" key="1">
    <citation type="submission" date="2017-10" db="EMBL/GenBank/DDBJ databases">
        <authorList>
            <person name="Toshchakov S.V."/>
            <person name="Goeva M.A."/>
        </authorList>
    </citation>
    <scope>NUCLEOTIDE SEQUENCE [LARGE SCALE GENOMIC DNA]</scope>
    <source>
        <strain evidence="13">JR1/69-1-13</strain>
    </source>
</reference>
<keyword evidence="5 11" id="KW-0378">Hydrolase</keyword>
<protein>
    <recommendedName>
        <fullName evidence="11">Glutathione hydrolase proenzyme</fullName>
        <ecNumber evidence="11">2.3.2.2</ecNumber>
        <ecNumber evidence="11">3.4.19.13</ecNumber>
    </recommendedName>
    <component>
        <recommendedName>
            <fullName evidence="11">Glutathione hydrolase large chain</fullName>
        </recommendedName>
    </component>
    <component>
        <recommendedName>
            <fullName evidence="11">Glutathione hydrolase small chain</fullName>
        </recommendedName>
    </component>
</protein>
<dbReference type="InterPro" id="IPR051792">
    <property type="entry name" value="GGT_bact"/>
</dbReference>
<dbReference type="InterPro" id="IPR043137">
    <property type="entry name" value="GGT_ssub_C"/>
</dbReference>
<comment type="subunit">
    <text evidence="11">This enzyme consists of two polypeptide chains, which are synthesized in precursor form from a single polypeptide.</text>
</comment>
<comment type="catalytic activity">
    <reaction evidence="8 11">
        <text>an N-terminal (5-L-glutamyl)-[peptide] + an alpha-amino acid = 5-L-glutamyl amino acid + an N-terminal L-alpha-aminoacyl-[peptide]</text>
        <dbReference type="Rhea" id="RHEA:23904"/>
        <dbReference type="Rhea" id="RHEA-COMP:9780"/>
        <dbReference type="Rhea" id="RHEA-COMP:9795"/>
        <dbReference type="ChEBI" id="CHEBI:77644"/>
        <dbReference type="ChEBI" id="CHEBI:78597"/>
        <dbReference type="ChEBI" id="CHEBI:78599"/>
        <dbReference type="ChEBI" id="CHEBI:78608"/>
        <dbReference type="EC" id="2.3.2.2"/>
    </reaction>
</comment>
<dbReference type="PROSITE" id="PS00462">
    <property type="entry name" value="G_GLU_TRANSPEPTIDASE"/>
    <property type="match status" value="1"/>
</dbReference>
<keyword evidence="13" id="KW-1185">Reference proteome</keyword>
<evidence type="ECO:0000256" key="7">
    <source>
        <dbReference type="ARBA" id="ARBA00023315"/>
    </source>
</evidence>
<feature type="binding site" evidence="10">
    <location>
        <begin position="432"/>
        <end position="433"/>
    </location>
    <ligand>
        <name>L-glutamate</name>
        <dbReference type="ChEBI" id="CHEBI:29985"/>
    </ligand>
</feature>
<dbReference type="InterPro" id="IPR000101">
    <property type="entry name" value="GGT_peptidase"/>
</dbReference>
<evidence type="ECO:0000256" key="3">
    <source>
        <dbReference type="ARBA" id="ARBA00009381"/>
    </source>
</evidence>
<evidence type="ECO:0000313" key="13">
    <source>
        <dbReference type="Proteomes" id="UP000245048"/>
    </source>
</evidence>
<evidence type="ECO:0000256" key="11">
    <source>
        <dbReference type="RuleBase" id="RU368036"/>
    </source>
</evidence>
<dbReference type="InterPro" id="IPR043138">
    <property type="entry name" value="GGT_lsub"/>
</dbReference>
<dbReference type="PANTHER" id="PTHR43199">
    <property type="entry name" value="GLUTATHIONE HYDROLASE"/>
    <property type="match status" value="1"/>
</dbReference>
<dbReference type="Proteomes" id="UP000245048">
    <property type="component" value="Unassembled WGS sequence"/>
</dbReference>
<evidence type="ECO:0000256" key="5">
    <source>
        <dbReference type="ARBA" id="ARBA00022801"/>
    </source>
</evidence>
<evidence type="ECO:0000256" key="6">
    <source>
        <dbReference type="ARBA" id="ARBA00023145"/>
    </source>
</evidence>
<dbReference type="Gene3D" id="1.10.246.130">
    <property type="match status" value="1"/>
</dbReference>
<keyword evidence="7 11" id="KW-0012">Acyltransferase</keyword>
<comment type="PTM">
    <text evidence="11">Cleaved by autocatalysis into a large and a small subunit.</text>
</comment>
<keyword evidence="11" id="KW-0317">Glutathione biosynthesis</keyword>
<evidence type="ECO:0000256" key="1">
    <source>
        <dbReference type="ARBA" id="ARBA00001049"/>
    </source>
</evidence>
<gene>
    <name evidence="12" type="primary">ggt</name>
    <name evidence="12" type="ORF">CR165_00035</name>
</gene>
<evidence type="ECO:0000256" key="10">
    <source>
        <dbReference type="PIRSR" id="PIRSR600101-2"/>
    </source>
</evidence>
<keyword evidence="6 11" id="KW-0865">Zymogen</keyword>
<evidence type="ECO:0000313" key="12">
    <source>
        <dbReference type="EMBL" id="PWC30348.1"/>
    </source>
</evidence>
<feature type="active site" description="Nucleophile" evidence="9">
    <location>
        <position position="371"/>
    </location>
</feature>
<feature type="binding site" evidence="10">
    <location>
        <position position="454"/>
    </location>
    <ligand>
        <name>L-glutamate</name>
        <dbReference type="ChEBI" id="CHEBI:29985"/>
    </ligand>
</feature>
<evidence type="ECO:0000256" key="8">
    <source>
        <dbReference type="ARBA" id="ARBA00047417"/>
    </source>
</evidence>
<dbReference type="PRINTS" id="PR01210">
    <property type="entry name" value="GGTRANSPTASE"/>
</dbReference>
<dbReference type="PANTHER" id="PTHR43199:SF1">
    <property type="entry name" value="GLUTATHIONE HYDROLASE PROENZYME"/>
    <property type="match status" value="1"/>
</dbReference>
<dbReference type="EC" id="2.3.2.2" evidence="11"/>
<keyword evidence="4 11" id="KW-0808">Transferase</keyword>
<evidence type="ECO:0000256" key="2">
    <source>
        <dbReference type="ARBA" id="ARBA00001089"/>
    </source>
</evidence>
<dbReference type="OrthoDB" id="9781342at2"/>
<dbReference type="RefSeq" id="WP_109514921.1">
    <property type="nucleotide sequence ID" value="NZ_PDOA01000001.1"/>
</dbReference>
<sequence length="566" mass="58503">MSGWQARAGSPFAREKQPALASKGMVVTNHPVASAAGAEMLLSGGNAIDAAIAALFTLTVVEPMMVGTLGGGVAHIRLADGRHVVLDGLSTAPAAARPDMYRPVSDTLPDYQETEGLENKVGVLAMGVPGALAGWCQALAAHGTLPLEEVLRPAIRAAAEGFRVTAYLTGAIADAAADLARDPGLAATFLPDGAPPAPGILLRQPVLAESLRLIAQEGPSALYGGELGRALAAHMAASGGLITLADLEAYRVAERAPIVGHYRGFEVLAPPPPSSAGVHVTQMLNLLEGYDLAALGSGSAATIHLLAEALKMGFADRGAATADPAFVKVPVELLTSKDYAASRRALLREDAAQDWTPGIPPGEILAESANTTHVTVADSAGNIVASTQTINSLFGARFSIPGTGLIANNYMYNFDPHPGRALSVAPGKRVFTSMAPTIVRKDGKPAFALGLPGGLRIFGSAMQAVINLIDHGMELQDAVEAPRIWTQGHVLELEPTVSAEAEAKLTALGHRVQRVKHIGGGMGAVRFRADGMIEGAACWRADGTPVGLSGGLARPDVRFNPDVAQR</sequence>
<dbReference type="Gene3D" id="3.60.20.40">
    <property type="match status" value="1"/>
</dbReference>
<comment type="pathway">
    <text evidence="11">Sulfur metabolism; glutathione metabolism.</text>
</comment>
<dbReference type="GO" id="GO:0006750">
    <property type="term" value="P:glutathione biosynthetic process"/>
    <property type="evidence" value="ECO:0007669"/>
    <property type="project" value="UniProtKB-KW"/>
</dbReference>
<dbReference type="GO" id="GO:0006751">
    <property type="term" value="P:glutathione catabolic process"/>
    <property type="evidence" value="ECO:0007669"/>
    <property type="project" value="UniProtKB-UniRule"/>
</dbReference>
<dbReference type="GO" id="GO:0103068">
    <property type="term" value="F:leukotriene C4 gamma-glutamyl transferase activity"/>
    <property type="evidence" value="ECO:0007669"/>
    <property type="project" value="UniProtKB-EC"/>
</dbReference>
<dbReference type="EC" id="3.4.19.13" evidence="11"/>
<dbReference type="AlphaFoldDB" id="A0A2U1V8W3"/>
<comment type="caution">
    <text evidence="12">The sequence shown here is derived from an EMBL/GenBank/DDBJ whole genome shotgun (WGS) entry which is preliminary data.</text>
</comment>
<dbReference type="InterPro" id="IPR055262">
    <property type="entry name" value="GGT_CS"/>
</dbReference>
<dbReference type="InterPro" id="IPR029055">
    <property type="entry name" value="Ntn_hydrolases_N"/>
</dbReference>
<name>A0A2U1V8W3_9PROT</name>
<proteinExistence type="inferred from homology"/>
<comment type="catalytic activity">
    <reaction evidence="1 11">
        <text>an S-substituted glutathione + H2O = an S-substituted L-cysteinylglycine + L-glutamate</text>
        <dbReference type="Rhea" id="RHEA:59468"/>
        <dbReference type="ChEBI" id="CHEBI:15377"/>
        <dbReference type="ChEBI" id="CHEBI:29985"/>
        <dbReference type="ChEBI" id="CHEBI:90779"/>
        <dbReference type="ChEBI" id="CHEBI:143103"/>
        <dbReference type="EC" id="3.4.19.13"/>
    </reaction>
</comment>
<organism evidence="12 13">
    <name type="scientific">Teichococcus aestuarii</name>
    <dbReference type="NCBI Taxonomy" id="568898"/>
    <lineage>
        <taxon>Bacteria</taxon>
        <taxon>Pseudomonadati</taxon>
        <taxon>Pseudomonadota</taxon>
        <taxon>Alphaproteobacteria</taxon>
        <taxon>Acetobacterales</taxon>
        <taxon>Roseomonadaceae</taxon>
        <taxon>Roseomonas</taxon>
    </lineage>
</organism>
<dbReference type="Pfam" id="PF01019">
    <property type="entry name" value="G_glu_transpept"/>
    <property type="match status" value="1"/>
</dbReference>
<comment type="similarity">
    <text evidence="3 11">Belongs to the gamma-glutamyltransferase family.</text>
</comment>
<dbReference type="NCBIfam" id="TIGR00066">
    <property type="entry name" value="g_glut_trans"/>
    <property type="match status" value="1"/>
</dbReference>
<comment type="catalytic activity">
    <reaction evidence="2 11">
        <text>glutathione + H2O = L-cysteinylglycine + L-glutamate</text>
        <dbReference type="Rhea" id="RHEA:28807"/>
        <dbReference type="ChEBI" id="CHEBI:15377"/>
        <dbReference type="ChEBI" id="CHEBI:29985"/>
        <dbReference type="ChEBI" id="CHEBI:57925"/>
        <dbReference type="ChEBI" id="CHEBI:61694"/>
        <dbReference type="EC" id="3.4.19.13"/>
    </reaction>
</comment>
<evidence type="ECO:0000256" key="4">
    <source>
        <dbReference type="ARBA" id="ARBA00022679"/>
    </source>
</evidence>
<accession>A0A2U1V8W3</accession>
<dbReference type="SUPFAM" id="SSF56235">
    <property type="entry name" value="N-terminal nucleophile aminohydrolases (Ntn hydrolases)"/>
    <property type="match status" value="1"/>
</dbReference>